<dbReference type="PANTHER" id="PTHR45974:SF194">
    <property type="entry name" value="PROTEIN KINASE DOMAIN-CONTAINING PROTEIN"/>
    <property type="match status" value="1"/>
</dbReference>
<dbReference type="OrthoDB" id="2151624at2759"/>
<dbReference type="Pfam" id="PF08263">
    <property type="entry name" value="LRRNT_2"/>
    <property type="match status" value="1"/>
</dbReference>
<keyword evidence="4" id="KW-0433">Leucine-rich repeat</keyword>
<feature type="chain" id="PRO_5039951391" description="non-specific serine/threonine protein kinase" evidence="16">
    <location>
        <begin position="27"/>
        <end position="502"/>
    </location>
</feature>
<keyword evidence="12 15" id="KW-1133">Transmembrane helix</keyword>
<reference evidence="18 19" key="1">
    <citation type="submission" date="2020-09" db="EMBL/GenBank/DDBJ databases">
        <title>De no assembly of potato wild relative species, Solanum commersonii.</title>
        <authorList>
            <person name="Cho K."/>
        </authorList>
    </citation>
    <scope>NUCLEOTIDE SEQUENCE [LARGE SCALE GENOMIC DNA]</scope>
    <source>
        <strain evidence="18">LZ3.2</strain>
        <tissue evidence="18">Leaf</tissue>
    </source>
</reference>
<feature type="transmembrane region" description="Helical" evidence="15">
    <location>
        <begin position="177"/>
        <end position="202"/>
    </location>
</feature>
<evidence type="ECO:0000256" key="10">
    <source>
        <dbReference type="ARBA" id="ARBA00022777"/>
    </source>
</evidence>
<keyword evidence="9" id="KW-0547">Nucleotide-binding</keyword>
<keyword evidence="5" id="KW-0808">Transferase</keyword>
<keyword evidence="11" id="KW-0067">ATP-binding</keyword>
<dbReference type="InterPro" id="IPR013210">
    <property type="entry name" value="LRR_N_plant-typ"/>
</dbReference>
<evidence type="ECO:0000256" key="6">
    <source>
        <dbReference type="ARBA" id="ARBA00022692"/>
    </source>
</evidence>
<gene>
    <name evidence="18" type="ORF">H5410_035104</name>
</gene>
<comment type="caution">
    <text evidence="18">The sequence shown here is derived from an EMBL/GenBank/DDBJ whole genome shotgun (WGS) entry which is preliminary data.</text>
</comment>
<keyword evidence="3" id="KW-0723">Serine/threonine-protein kinase</keyword>
<evidence type="ECO:0000256" key="7">
    <source>
        <dbReference type="ARBA" id="ARBA00022729"/>
    </source>
</evidence>
<dbReference type="FunFam" id="3.80.10.10:FF:000129">
    <property type="entry name" value="Leucine-rich repeat receptor-like kinase"/>
    <property type="match status" value="1"/>
</dbReference>
<dbReference type="PROSITE" id="PS50011">
    <property type="entry name" value="PROTEIN_KINASE_DOM"/>
    <property type="match status" value="1"/>
</dbReference>
<dbReference type="EC" id="2.7.11.1" evidence="2"/>
<keyword evidence="19" id="KW-1185">Reference proteome</keyword>
<keyword evidence="14" id="KW-0325">Glycoprotein</keyword>
<keyword evidence="6 15" id="KW-0812">Transmembrane</keyword>
<dbReference type="Gene3D" id="3.80.10.10">
    <property type="entry name" value="Ribonuclease Inhibitor"/>
    <property type="match status" value="1"/>
</dbReference>
<name>A0A9J5Y2U9_SOLCO</name>
<keyword evidence="13 15" id="KW-0472">Membrane</keyword>
<accession>A0A9J5Y2U9</accession>
<dbReference type="Pfam" id="PF07714">
    <property type="entry name" value="PK_Tyr_Ser-Thr"/>
    <property type="match status" value="2"/>
</dbReference>
<evidence type="ECO:0000256" key="13">
    <source>
        <dbReference type="ARBA" id="ARBA00023136"/>
    </source>
</evidence>
<evidence type="ECO:0000256" key="1">
    <source>
        <dbReference type="ARBA" id="ARBA00004167"/>
    </source>
</evidence>
<feature type="domain" description="Protein kinase" evidence="17">
    <location>
        <begin position="251"/>
        <end position="492"/>
    </location>
</feature>
<evidence type="ECO:0000313" key="18">
    <source>
        <dbReference type="EMBL" id="KAG5593872.1"/>
    </source>
</evidence>
<evidence type="ECO:0000256" key="16">
    <source>
        <dbReference type="SAM" id="SignalP"/>
    </source>
</evidence>
<sequence>MCNCNILYLVLPFFLLFCSFPLRCNAVQSDIDCLKSIKDSLVDPLNILNSTWKFDNQTEGFICKFTGIECWNADETRVISISLQDMGLIGAIPSDISNFSYLNSLKLENNKLEGLIPPEIRLLRRLRKFNVANNKLTGPVPNFVDATFPVESYANNSGLCGSPLELCVAERVVSRHTLFACGFVTGWSLSTLLGVYLFFFGVKKIFLLINKRTKVMVIDGNEVNNDPKILKLEKIVTRMSFMELSKATLNFSQDNEIGNGMLGKVYKALVPNGWTVAIKRLQSSEDLEEEFVSEITTLGILRHPNLVPLIGFCYERDERLLDFPLRVKIVVGVAKALAWLHDGGNFHVVHSNISTQCILLDENFDPKLSNFWEATFVEPNDIGSNLSLSPMVEFLDFTTYKKDVYRFGVVILEILTGKESYELSCSSLNLSSSSFASPLDVDKLLLGQGYDNMVMQLLELASDCMKFIPDQRPTMQQVYQTIAAIALVHDQTGDPEIKLHLD</sequence>
<dbReference type="Gene3D" id="1.10.510.10">
    <property type="entry name" value="Transferase(Phosphotransferase) domain 1"/>
    <property type="match status" value="1"/>
</dbReference>
<evidence type="ECO:0000256" key="3">
    <source>
        <dbReference type="ARBA" id="ARBA00022527"/>
    </source>
</evidence>
<evidence type="ECO:0000256" key="15">
    <source>
        <dbReference type="SAM" id="Phobius"/>
    </source>
</evidence>
<evidence type="ECO:0000313" key="19">
    <source>
        <dbReference type="Proteomes" id="UP000824120"/>
    </source>
</evidence>
<evidence type="ECO:0000256" key="8">
    <source>
        <dbReference type="ARBA" id="ARBA00022737"/>
    </source>
</evidence>
<keyword evidence="8" id="KW-0677">Repeat</keyword>
<dbReference type="SUPFAM" id="SSF56112">
    <property type="entry name" value="Protein kinase-like (PK-like)"/>
    <property type="match status" value="1"/>
</dbReference>
<dbReference type="InterPro" id="IPR011009">
    <property type="entry name" value="Kinase-like_dom_sf"/>
</dbReference>
<dbReference type="GO" id="GO:0004674">
    <property type="term" value="F:protein serine/threonine kinase activity"/>
    <property type="evidence" value="ECO:0007669"/>
    <property type="project" value="UniProtKB-KW"/>
</dbReference>
<proteinExistence type="predicted"/>
<protein>
    <recommendedName>
        <fullName evidence="2">non-specific serine/threonine protein kinase</fullName>
        <ecNumber evidence="2">2.7.11.1</ecNumber>
    </recommendedName>
</protein>
<evidence type="ECO:0000256" key="4">
    <source>
        <dbReference type="ARBA" id="ARBA00022614"/>
    </source>
</evidence>
<evidence type="ECO:0000256" key="14">
    <source>
        <dbReference type="ARBA" id="ARBA00023180"/>
    </source>
</evidence>
<dbReference type="GO" id="GO:0016020">
    <property type="term" value="C:membrane"/>
    <property type="evidence" value="ECO:0007669"/>
    <property type="project" value="UniProtKB-SubCell"/>
</dbReference>
<dbReference type="InterPro" id="IPR000719">
    <property type="entry name" value="Prot_kinase_dom"/>
</dbReference>
<evidence type="ECO:0000256" key="11">
    <source>
        <dbReference type="ARBA" id="ARBA00022840"/>
    </source>
</evidence>
<evidence type="ECO:0000256" key="5">
    <source>
        <dbReference type="ARBA" id="ARBA00022679"/>
    </source>
</evidence>
<evidence type="ECO:0000256" key="9">
    <source>
        <dbReference type="ARBA" id="ARBA00022741"/>
    </source>
</evidence>
<dbReference type="PANTHER" id="PTHR45974">
    <property type="entry name" value="RECEPTOR-LIKE PROTEIN 55"/>
    <property type="match status" value="1"/>
</dbReference>
<comment type="subcellular location">
    <subcellularLocation>
        <location evidence="1">Membrane</location>
        <topology evidence="1">Single-pass membrane protein</topology>
    </subcellularLocation>
</comment>
<feature type="signal peptide" evidence="16">
    <location>
        <begin position="1"/>
        <end position="26"/>
    </location>
</feature>
<evidence type="ECO:0000256" key="2">
    <source>
        <dbReference type="ARBA" id="ARBA00012513"/>
    </source>
</evidence>
<dbReference type="InterPro" id="IPR001245">
    <property type="entry name" value="Ser-Thr/Tyr_kinase_cat_dom"/>
</dbReference>
<dbReference type="Gene3D" id="3.30.200.20">
    <property type="entry name" value="Phosphorylase Kinase, domain 1"/>
    <property type="match status" value="1"/>
</dbReference>
<dbReference type="InterPro" id="IPR032675">
    <property type="entry name" value="LRR_dom_sf"/>
</dbReference>
<evidence type="ECO:0000256" key="12">
    <source>
        <dbReference type="ARBA" id="ARBA00022989"/>
    </source>
</evidence>
<dbReference type="EMBL" id="JACXVP010000007">
    <property type="protein sequence ID" value="KAG5593872.1"/>
    <property type="molecule type" value="Genomic_DNA"/>
</dbReference>
<dbReference type="AlphaFoldDB" id="A0A9J5Y2U9"/>
<keyword evidence="10" id="KW-0418">Kinase</keyword>
<organism evidence="18 19">
    <name type="scientific">Solanum commersonii</name>
    <name type="common">Commerson's wild potato</name>
    <name type="synonym">Commerson's nightshade</name>
    <dbReference type="NCBI Taxonomy" id="4109"/>
    <lineage>
        <taxon>Eukaryota</taxon>
        <taxon>Viridiplantae</taxon>
        <taxon>Streptophyta</taxon>
        <taxon>Embryophyta</taxon>
        <taxon>Tracheophyta</taxon>
        <taxon>Spermatophyta</taxon>
        <taxon>Magnoliopsida</taxon>
        <taxon>eudicotyledons</taxon>
        <taxon>Gunneridae</taxon>
        <taxon>Pentapetalae</taxon>
        <taxon>asterids</taxon>
        <taxon>lamiids</taxon>
        <taxon>Solanales</taxon>
        <taxon>Solanaceae</taxon>
        <taxon>Solanoideae</taxon>
        <taxon>Solaneae</taxon>
        <taxon>Solanum</taxon>
    </lineage>
</organism>
<dbReference type="Proteomes" id="UP000824120">
    <property type="component" value="Chromosome 7"/>
</dbReference>
<dbReference type="SUPFAM" id="SSF52058">
    <property type="entry name" value="L domain-like"/>
    <property type="match status" value="1"/>
</dbReference>
<dbReference type="GO" id="GO:0005524">
    <property type="term" value="F:ATP binding"/>
    <property type="evidence" value="ECO:0007669"/>
    <property type="project" value="UniProtKB-KW"/>
</dbReference>
<evidence type="ECO:0000259" key="17">
    <source>
        <dbReference type="PROSITE" id="PS50011"/>
    </source>
</evidence>
<keyword evidence="7 16" id="KW-0732">Signal</keyword>